<sequence>MMTSFRNEAAPPRKPVKRTYGSRSFSDKENQAEPQGDTIEVSGDVFAPSEDEDPFASGDEGDTTQADFGDELKKAAKKFKEVDKWELEFEEVVQSSSPKAAR</sequence>
<protein>
    <submittedName>
        <fullName evidence="2">Uncharacterized protein</fullName>
    </submittedName>
</protein>
<comment type="caution">
    <text evidence="2">The sequence shown here is derived from an EMBL/GenBank/DDBJ whole genome shotgun (WGS) entry which is preliminary data.</text>
</comment>
<dbReference type="AlphaFoldDB" id="A0AA38VNI8"/>
<evidence type="ECO:0000256" key="1">
    <source>
        <dbReference type="SAM" id="MobiDB-lite"/>
    </source>
</evidence>
<proteinExistence type="predicted"/>
<dbReference type="EMBL" id="JANBVO010000004">
    <property type="protein sequence ID" value="KAJ9155076.1"/>
    <property type="molecule type" value="Genomic_DNA"/>
</dbReference>
<keyword evidence="3" id="KW-1185">Reference proteome</keyword>
<evidence type="ECO:0000313" key="2">
    <source>
        <dbReference type="EMBL" id="KAJ9155076.1"/>
    </source>
</evidence>
<reference evidence="2" key="1">
    <citation type="submission" date="2022-07" db="EMBL/GenBank/DDBJ databases">
        <title>Fungi with potential for degradation of polypropylene.</title>
        <authorList>
            <person name="Gostincar C."/>
        </authorList>
    </citation>
    <scope>NUCLEOTIDE SEQUENCE</scope>
    <source>
        <strain evidence="2">EXF-13308</strain>
    </source>
</reference>
<gene>
    <name evidence="2" type="ORF">NKR23_g2380</name>
</gene>
<feature type="region of interest" description="Disordered" evidence="1">
    <location>
        <begin position="1"/>
        <end position="68"/>
    </location>
</feature>
<evidence type="ECO:0000313" key="3">
    <source>
        <dbReference type="Proteomes" id="UP001174694"/>
    </source>
</evidence>
<organism evidence="2 3">
    <name type="scientific">Pleurostoma richardsiae</name>
    <dbReference type="NCBI Taxonomy" id="41990"/>
    <lineage>
        <taxon>Eukaryota</taxon>
        <taxon>Fungi</taxon>
        <taxon>Dikarya</taxon>
        <taxon>Ascomycota</taxon>
        <taxon>Pezizomycotina</taxon>
        <taxon>Sordariomycetes</taxon>
        <taxon>Sordariomycetidae</taxon>
        <taxon>Calosphaeriales</taxon>
        <taxon>Pleurostomataceae</taxon>
        <taxon>Pleurostoma</taxon>
    </lineage>
</organism>
<feature type="compositionally biased region" description="Acidic residues" evidence="1">
    <location>
        <begin position="49"/>
        <end position="62"/>
    </location>
</feature>
<dbReference type="Proteomes" id="UP001174694">
    <property type="component" value="Unassembled WGS sequence"/>
</dbReference>
<name>A0AA38VNI8_9PEZI</name>
<accession>A0AA38VNI8</accession>